<organism evidence="1 2">
    <name type="scientific">Micavibrio aeruginosavorus EPB</name>
    <dbReference type="NCBI Taxonomy" id="349215"/>
    <lineage>
        <taxon>Bacteria</taxon>
        <taxon>Pseudomonadati</taxon>
        <taxon>Bdellovibrionota</taxon>
        <taxon>Bdellovibrionia</taxon>
        <taxon>Bdellovibrionales</taxon>
        <taxon>Pseudobdellovibrionaceae</taxon>
        <taxon>Micavibrio</taxon>
    </lineage>
</organism>
<reference evidence="1 2" key="1">
    <citation type="journal article" date="2013" name="ISME J.">
        <title>By their genes ye shall know them: genomic signatures of predatory bacteria.</title>
        <authorList>
            <person name="Pasternak Z."/>
            <person name="Pietrokovski S."/>
            <person name="Rotem O."/>
            <person name="Gophna U."/>
            <person name="Lurie-Weinberger M.N."/>
            <person name="Jurkevitch E."/>
        </authorList>
    </citation>
    <scope>NUCLEOTIDE SEQUENCE [LARGE SCALE GENOMIC DNA]</scope>
    <source>
        <strain evidence="1">EPB</strain>
    </source>
</reference>
<name>M4VHS0_9BACT</name>
<dbReference type="HOGENOM" id="CLU_3292378_0_0_5"/>
<gene>
    <name evidence="1" type="ORF">A11S_763</name>
</gene>
<evidence type="ECO:0000313" key="2">
    <source>
        <dbReference type="Proteomes" id="UP000011932"/>
    </source>
</evidence>
<evidence type="ECO:0000313" key="1">
    <source>
        <dbReference type="EMBL" id="AGH97586.1"/>
    </source>
</evidence>
<dbReference type="AlphaFoldDB" id="M4VHS0"/>
<protein>
    <submittedName>
        <fullName evidence="1">Uncharacterized protein</fullName>
    </submittedName>
</protein>
<dbReference type="EMBL" id="CP003538">
    <property type="protein sequence ID" value="AGH97586.1"/>
    <property type="molecule type" value="Genomic_DNA"/>
</dbReference>
<proteinExistence type="predicted"/>
<dbReference type="Proteomes" id="UP000011932">
    <property type="component" value="Chromosome"/>
</dbReference>
<sequence>MAHFKTLSMDADGPILKAGTVSGWILADLRPDLNEIGPFL</sequence>
<dbReference type="KEGG" id="man:A11S_763"/>
<accession>M4VHS0</accession>